<name>A0ABU3VMX5_9RHOB</name>
<dbReference type="EMBL" id="JASMWN010000042">
    <property type="protein sequence ID" value="MDU9007034.1"/>
    <property type="molecule type" value="Genomic_DNA"/>
</dbReference>
<feature type="region of interest" description="Disordered" evidence="1">
    <location>
        <begin position="465"/>
        <end position="605"/>
    </location>
</feature>
<evidence type="ECO:0000256" key="1">
    <source>
        <dbReference type="SAM" id="MobiDB-lite"/>
    </source>
</evidence>
<dbReference type="InterPro" id="IPR002126">
    <property type="entry name" value="Cadherin-like_dom"/>
</dbReference>
<dbReference type="Gene3D" id="2.60.40.10">
    <property type="entry name" value="Immunoglobulins"/>
    <property type="match status" value="1"/>
</dbReference>
<dbReference type="InterPro" id="IPR013783">
    <property type="entry name" value="Ig-like_fold"/>
</dbReference>
<gene>
    <name evidence="3" type="ORF">QO231_24745</name>
</gene>
<evidence type="ECO:0000313" key="3">
    <source>
        <dbReference type="EMBL" id="MDU9007034.1"/>
    </source>
</evidence>
<evidence type="ECO:0000313" key="4">
    <source>
        <dbReference type="Proteomes" id="UP001255416"/>
    </source>
</evidence>
<dbReference type="RefSeq" id="WP_316782579.1">
    <property type="nucleotide sequence ID" value="NZ_JASMWN010000042.1"/>
</dbReference>
<feature type="compositionally biased region" description="Basic and acidic residues" evidence="1">
    <location>
        <begin position="475"/>
        <end position="487"/>
    </location>
</feature>
<accession>A0ABU3VMX5</accession>
<dbReference type="NCBIfam" id="NF012211">
    <property type="entry name" value="tand_rpt_95"/>
    <property type="match status" value="2"/>
</dbReference>
<dbReference type="Pfam" id="PF17963">
    <property type="entry name" value="Big_9"/>
    <property type="match status" value="1"/>
</dbReference>
<dbReference type="NCBIfam" id="TIGR01965">
    <property type="entry name" value="VCBS_repeat"/>
    <property type="match status" value="2"/>
</dbReference>
<feature type="compositionally biased region" description="Low complexity" evidence="1">
    <location>
        <begin position="488"/>
        <end position="501"/>
    </location>
</feature>
<feature type="domain" description="Cadherin" evidence="2">
    <location>
        <begin position="8"/>
        <end position="102"/>
    </location>
</feature>
<dbReference type="Proteomes" id="UP001255416">
    <property type="component" value="Unassembled WGS sequence"/>
</dbReference>
<reference evidence="4" key="1">
    <citation type="submission" date="2023-05" db="EMBL/GenBank/DDBJ databases">
        <title>Sedimentitalea sp. nov. JM2-8.</title>
        <authorList>
            <person name="Huang J."/>
        </authorList>
    </citation>
    <scope>NUCLEOTIDE SEQUENCE [LARGE SCALE GENOMIC DNA]</scope>
    <source>
        <strain evidence="4">KHS03</strain>
    </source>
</reference>
<feature type="non-terminal residue" evidence="3">
    <location>
        <position position="1"/>
    </location>
</feature>
<dbReference type="PROSITE" id="PS50268">
    <property type="entry name" value="CADHERIN_2"/>
    <property type="match status" value="1"/>
</dbReference>
<proteinExistence type="predicted"/>
<feature type="compositionally biased region" description="Low complexity" evidence="1">
    <location>
        <begin position="517"/>
        <end position="528"/>
    </location>
</feature>
<sequence length="605" mass="61608">TASATEDGSAVSGQMSATDVDSGDTQAYSLGQAAPAGFALNTDGSWSFDPTDAAYQHLAAGATEQVRIPVTVTDSAGGSDTKTLVITVTGSNDGPVVSGPVSLPGGTEDTSVLITSAQLLEHAGDIDSGDLLSVTGLSASHGTITGDAAQGFTFTPDRDYNGPVSLSYTVTDGHGGSVAQTASMTLAATGDAAVITGVDTGSVTENTAGVNMSPDYAQPGMSHLGRVPLYADGQLTITDPDAGESAFDTHGFGYSYRGQYGDLMLGKGGAWHYMGNAGNVGRAGGSTPHGSAIDQLGEGETLTDTIRVHSKDGTAHDIVITIHGSNDRPYCSSEVVLQAGTEDTRQTLTTAQLLQNTVDVDANDAGKLSIANLRPDHGSVLDNGDGTFTFTPEHNYNGEVHFTYDVKDAHGGTVAQAASLDILPAMPVQHDAPMAATPVEDHEVSVFDDGDNSSVLDAGATLAAQGALHSSEPTGHSEHAGAVEEHSPSSSSEASGTAPVSDDGPSDLPQDPNPYLAAVGVDAHGADAMQGSRDGERNAYVDAVGGDVQDHQTDQPAPDELNVTDAETLDHDAHGEAGSTDEDPVKGMDEPDAATYGDETLNNEG</sequence>
<dbReference type="InterPro" id="IPR041690">
    <property type="entry name" value="Cadherin_5"/>
</dbReference>
<keyword evidence="4" id="KW-1185">Reference proteome</keyword>
<comment type="caution">
    <text evidence="3">The sequence shown here is derived from an EMBL/GenBank/DDBJ whole genome shotgun (WGS) entry which is preliminary data.</text>
</comment>
<feature type="region of interest" description="Disordered" evidence="1">
    <location>
        <begin position="1"/>
        <end position="23"/>
    </location>
</feature>
<evidence type="ECO:0000259" key="2">
    <source>
        <dbReference type="PROSITE" id="PS50268"/>
    </source>
</evidence>
<dbReference type="InterPro" id="IPR010221">
    <property type="entry name" value="VCBS_dom"/>
</dbReference>
<protein>
    <submittedName>
        <fullName evidence="3">Cadherin-like domain-containing protein</fullName>
    </submittedName>
</protein>
<dbReference type="Gene3D" id="2.60.40.3440">
    <property type="match status" value="2"/>
</dbReference>
<dbReference type="Pfam" id="PF17892">
    <property type="entry name" value="Cadherin_5"/>
    <property type="match status" value="2"/>
</dbReference>
<organism evidence="3 4">
    <name type="scientific">Sedimentitalea todarodis</name>
    <dbReference type="NCBI Taxonomy" id="1631240"/>
    <lineage>
        <taxon>Bacteria</taxon>
        <taxon>Pseudomonadati</taxon>
        <taxon>Pseudomonadota</taxon>
        <taxon>Alphaproteobacteria</taxon>
        <taxon>Rhodobacterales</taxon>
        <taxon>Paracoccaceae</taxon>
        <taxon>Sedimentitalea</taxon>
    </lineage>
</organism>